<dbReference type="RefSeq" id="XP_056498106.1">
    <property type="nucleotide sequence ID" value="XM_056648341.1"/>
</dbReference>
<accession>A0A9W9NNU5</accession>
<dbReference type="GeneID" id="81387508"/>
<dbReference type="EMBL" id="JAPQKT010000008">
    <property type="protein sequence ID" value="KAJ5223183.1"/>
    <property type="molecule type" value="Genomic_DNA"/>
</dbReference>
<gene>
    <name evidence="1" type="ORF">N7469_009423</name>
</gene>
<organism evidence="1 2">
    <name type="scientific">Penicillium citrinum</name>
    <dbReference type="NCBI Taxonomy" id="5077"/>
    <lineage>
        <taxon>Eukaryota</taxon>
        <taxon>Fungi</taxon>
        <taxon>Dikarya</taxon>
        <taxon>Ascomycota</taxon>
        <taxon>Pezizomycotina</taxon>
        <taxon>Eurotiomycetes</taxon>
        <taxon>Eurotiomycetidae</taxon>
        <taxon>Eurotiales</taxon>
        <taxon>Aspergillaceae</taxon>
        <taxon>Penicillium</taxon>
    </lineage>
</organism>
<sequence>MGSGIFKCWVSKEVKGPWGEEAGYRKESSQSRQAFALKPGEAAEFKLRDEDTYISFREAK</sequence>
<dbReference type="Proteomes" id="UP001147733">
    <property type="component" value="Unassembled WGS sequence"/>
</dbReference>
<name>A0A9W9NNU5_PENCI</name>
<protein>
    <submittedName>
        <fullName evidence="1">Uncharacterized protein</fullName>
    </submittedName>
</protein>
<evidence type="ECO:0000313" key="1">
    <source>
        <dbReference type="EMBL" id="KAJ5223183.1"/>
    </source>
</evidence>
<reference evidence="1" key="2">
    <citation type="journal article" date="2023" name="IMA Fungus">
        <title>Comparative genomic study of the Penicillium genus elucidates a diverse pangenome and 15 lateral gene transfer events.</title>
        <authorList>
            <person name="Petersen C."/>
            <person name="Sorensen T."/>
            <person name="Nielsen M.R."/>
            <person name="Sondergaard T.E."/>
            <person name="Sorensen J.L."/>
            <person name="Fitzpatrick D.A."/>
            <person name="Frisvad J.C."/>
            <person name="Nielsen K.L."/>
        </authorList>
    </citation>
    <scope>NUCLEOTIDE SEQUENCE</scope>
    <source>
        <strain evidence="1">IBT 23319</strain>
    </source>
</reference>
<evidence type="ECO:0000313" key="2">
    <source>
        <dbReference type="Proteomes" id="UP001147733"/>
    </source>
</evidence>
<keyword evidence="2" id="KW-1185">Reference proteome</keyword>
<proteinExistence type="predicted"/>
<comment type="caution">
    <text evidence="1">The sequence shown here is derived from an EMBL/GenBank/DDBJ whole genome shotgun (WGS) entry which is preliminary data.</text>
</comment>
<dbReference type="AlphaFoldDB" id="A0A9W9NNU5"/>
<reference evidence="1" key="1">
    <citation type="submission" date="2022-11" db="EMBL/GenBank/DDBJ databases">
        <authorList>
            <person name="Petersen C."/>
        </authorList>
    </citation>
    <scope>NUCLEOTIDE SEQUENCE</scope>
    <source>
        <strain evidence="1">IBT 23319</strain>
    </source>
</reference>